<accession>A0A7W9WTY7</accession>
<evidence type="ECO:0000256" key="1">
    <source>
        <dbReference type="SAM" id="MobiDB-lite"/>
    </source>
</evidence>
<evidence type="ECO:0000313" key="3">
    <source>
        <dbReference type="Proteomes" id="UP000571554"/>
    </source>
</evidence>
<feature type="region of interest" description="Disordered" evidence="1">
    <location>
        <begin position="99"/>
        <end position="118"/>
    </location>
</feature>
<dbReference type="Proteomes" id="UP000571554">
    <property type="component" value="Unassembled WGS sequence"/>
</dbReference>
<dbReference type="AlphaFoldDB" id="A0A7W9WTY7"/>
<evidence type="ECO:0008006" key="4">
    <source>
        <dbReference type="Google" id="ProtNLM"/>
    </source>
</evidence>
<proteinExistence type="predicted"/>
<dbReference type="RefSeq" id="WP_183729408.1">
    <property type="nucleotide sequence ID" value="NZ_JACHBW010000020.1"/>
</dbReference>
<protein>
    <recommendedName>
        <fullName evidence="4">DUF3348 domain-containing protein</fullName>
    </recommendedName>
</protein>
<dbReference type="EMBL" id="JACHBW010000020">
    <property type="protein sequence ID" value="MBB6105795.1"/>
    <property type="molecule type" value="Genomic_DNA"/>
</dbReference>
<sequence length="263" mass="28284">MVHPPQRTALTGPALVRLLARIAETDAQASQQPLADRLSQWLGWTDAIALSTVLSAPAPAVGGLAGNPVRADGDDEAQRCLSLRSALSRAIVTDGVLAPPRHNASHARHARTQPVPDLPEMPADYTLFRQSYLALQQKMEADIGDLRTLLRNRLAAQSSAMAKLAALDAVMERSLAARERTLLGTVPGLLGKYFERLRKAAQAAEAVAQAQQDGAAQAQTDSKDSTSGAWLTTFRKDMQSLLLAELDVRFQPVEGLLAALRTR</sequence>
<gene>
    <name evidence="2" type="ORF">F4827_005665</name>
</gene>
<reference evidence="2 3" key="1">
    <citation type="submission" date="2020-08" db="EMBL/GenBank/DDBJ databases">
        <title>Above-ground endophytic microbial communities from plants in different locations in the United States.</title>
        <authorList>
            <person name="Frank C."/>
        </authorList>
    </citation>
    <scope>NUCLEOTIDE SEQUENCE [LARGE SCALE GENOMIC DNA]</scope>
    <source>
        <strain evidence="2 3">WP4_2_2</strain>
    </source>
</reference>
<organism evidence="2 3">
    <name type="scientific">Paraburkholderia bannensis</name>
    <dbReference type="NCBI Taxonomy" id="765414"/>
    <lineage>
        <taxon>Bacteria</taxon>
        <taxon>Pseudomonadati</taxon>
        <taxon>Pseudomonadota</taxon>
        <taxon>Betaproteobacteria</taxon>
        <taxon>Burkholderiales</taxon>
        <taxon>Burkholderiaceae</taxon>
        <taxon>Paraburkholderia</taxon>
    </lineage>
</organism>
<keyword evidence="3" id="KW-1185">Reference proteome</keyword>
<evidence type="ECO:0000313" key="2">
    <source>
        <dbReference type="EMBL" id="MBB6105795.1"/>
    </source>
</evidence>
<dbReference type="Pfam" id="PF11828">
    <property type="entry name" value="DUF3348"/>
    <property type="match status" value="1"/>
</dbReference>
<comment type="caution">
    <text evidence="2">The sequence shown here is derived from an EMBL/GenBank/DDBJ whole genome shotgun (WGS) entry which is preliminary data.</text>
</comment>
<dbReference type="InterPro" id="IPR021783">
    <property type="entry name" value="DUF3348"/>
</dbReference>
<name>A0A7W9WTY7_9BURK</name>